<feature type="domain" description="4Fe-4S ferredoxin-type" evidence="5">
    <location>
        <begin position="187"/>
        <end position="215"/>
    </location>
</feature>
<comment type="caution">
    <text evidence="6">The sequence shown here is derived from an EMBL/GenBank/DDBJ whole genome shotgun (WGS) entry which is preliminary data.</text>
</comment>
<dbReference type="Gene3D" id="3.30.70.20">
    <property type="match status" value="1"/>
</dbReference>
<protein>
    <submittedName>
        <fullName evidence="6">DUF362 domain-containing protein</fullName>
    </submittedName>
</protein>
<accession>A0A938BQ77</accession>
<dbReference type="PROSITE" id="PS00198">
    <property type="entry name" value="4FE4S_FER_1"/>
    <property type="match status" value="1"/>
</dbReference>
<organism evidence="6 7">
    <name type="scientific">Eiseniibacteriota bacterium</name>
    <dbReference type="NCBI Taxonomy" id="2212470"/>
    <lineage>
        <taxon>Bacteria</taxon>
        <taxon>Candidatus Eiseniibacteriota</taxon>
    </lineage>
</organism>
<gene>
    <name evidence="6" type="ORF">FJY75_03320</name>
</gene>
<dbReference type="Pfam" id="PF12838">
    <property type="entry name" value="Fer4_7"/>
    <property type="match status" value="1"/>
</dbReference>
<dbReference type="InterPro" id="IPR007160">
    <property type="entry name" value="DUF362"/>
</dbReference>
<evidence type="ECO:0000256" key="1">
    <source>
        <dbReference type="ARBA" id="ARBA00022485"/>
    </source>
</evidence>
<dbReference type="SUPFAM" id="SSF54862">
    <property type="entry name" value="4Fe-4S ferredoxins"/>
    <property type="match status" value="1"/>
</dbReference>
<keyword evidence="1" id="KW-0004">4Fe-4S</keyword>
<dbReference type="Pfam" id="PF04015">
    <property type="entry name" value="DUF362"/>
    <property type="match status" value="1"/>
</dbReference>
<dbReference type="InterPro" id="IPR017896">
    <property type="entry name" value="4Fe4S_Fe-S-bd"/>
</dbReference>
<keyword evidence="4" id="KW-0411">Iron-sulfur</keyword>
<dbReference type="PANTHER" id="PTHR24960">
    <property type="entry name" value="PHOTOSYSTEM I IRON-SULFUR CENTER-RELATED"/>
    <property type="match status" value="1"/>
</dbReference>
<dbReference type="Proteomes" id="UP000748308">
    <property type="component" value="Unassembled WGS sequence"/>
</dbReference>
<name>A0A938BQ77_UNCEI</name>
<evidence type="ECO:0000259" key="5">
    <source>
        <dbReference type="PROSITE" id="PS51379"/>
    </source>
</evidence>
<evidence type="ECO:0000256" key="2">
    <source>
        <dbReference type="ARBA" id="ARBA00022723"/>
    </source>
</evidence>
<keyword evidence="3" id="KW-0408">Iron</keyword>
<dbReference type="InterPro" id="IPR017900">
    <property type="entry name" value="4Fe4S_Fe_S_CS"/>
</dbReference>
<dbReference type="InterPro" id="IPR050157">
    <property type="entry name" value="PSI_iron-sulfur_center"/>
</dbReference>
<dbReference type="GO" id="GO:0046872">
    <property type="term" value="F:metal ion binding"/>
    <property type="evidence" value="ECO:0007669"/>
    <property type="project" value="UniProtKB-KW"/>
</dbReference>
<sequence length="357" mass="37875">MQSRVYLLRVTDWKDVEAVARRTALFLREIDLFAGVGSGLLAGVKLTFGEEGNTGYPPPPLVREIVSALRERGARPFLTETNTLYSGRRKNSVDHLELAREHGFGAEQIGAPILLGDGLLGREEWSAPVSTGSRKRARLSPVVRDMDYLVGLGHVTGHLLTGFGGAIKNISMGLASRSGKLEMHSSVSPVVRGERCTLCGRCVAACAASAITLGPQSALIDTRLCTGCAECLAVCPDGAVGIDWNSGSERVQERMAEYAAAIVAALSGRAVFVNLLHQVTKHCDCLGAAPEVIAPEVGIAASSDPVALDQASIDLLRASAGGDPFRTAWPEVDPEVQLRHAEGLGLGVRAYRLRESA</sequence>
<reference evidence="6" key="1">
    <citation type="submission" date="2019-03" db="EMBL/GenBank/DDBJ databases">
        <title>Lake Tanganyika Metagenome-Assembled Genomes (MAGs).</title>
        <authorList>
            <person name="Tran P."/>
        </authorList>
    </citation>
    <scope>NUCLEOTIDE SEQUENCE</scope>
    <source>
        <strain evidence="6">M_DeepCast_400m_m2_100</strain>
    </source>
</reference>
<keyword evidence="2" id="KW-0479">Metal-binding</keyword>
<dbReference type="PROSITE" id="PS51379">
    <property type="entry name" value="4FE4S_FER_2"/>
    <property type="match status" value="2"/>
</dbReference>
<evidence type="ECO:0000256" key="4">
    <source>
        <dbReference type="ARBA" id="ARBA00023014"/>
    </source>
</evidence>
<dbReference type="GO" id="GO:0051539">
    <property type="term" value="F:4 iron, 4 sulfur cluster binding"/>
    <property type="evidence" value="ECO:0007669"/>
    <property type="project" value="UniProtKB-KW"/>
</dbReference>
<feature type="domain" description="4Fe-4S ferredoxin-type" evidence="5">
    <location>
        <begin position="216"/>
        <end position="245"/>
    </location>
</feature>
<proteinExistence type="predicted"/>
<evidence type="ECO:0000313" key="6">
    <source>
        <dbReference type="EMBL" id="MBM3316862.1"/>
    </source>
</evidence>
<dbReference type="EMBL" id="VGIY01000049">
    <property type="protein sequence ID" value="MBM3316862.1"/>
    <property type="molecule type" value="Genomic_DNA"/>
</dbReference>
<dbReference type="AlphaFoldDB" id="A0A938BQ77"/>
<dbReference type="PANTHER" id="PTHR24960:SF83">
    <property type="entry name" value="4FE-4S FERREDOXIN-TYPE DOMAIN-CONTAINING PROTEIN"/>
    <property type="match status" value="1"/>
</dbReference>
<evidence type="ECO:0000313" key="7">
    <source>
        <dbReference type="Proteomes" id="UP000748308"/>
    </source>
</evidence>
<evidence type="ECO:0000256" key="3">
    <source>
        <dbReference type="ARBA" id="ARBA00023004"/>
    </source>
</evidence>